<dbReference type="EMBL" id="WQMS01000013">
    <property type="protein sequence ID" value="MVO78429.1"/>
    <property type="molecule type" value="Genomic_DNA"/>
</dbReference>
<dbReference type="Proteomes" id="UP000441389">
    <property type="component" value="Unassembled WGS sequence"/>
</dbReference>
<dbReference type="RefSeq" id="WP_157027375.1">
    <property type="nucleotide sequence ID" value="NZ_WQMS01000013.1"/>
</dbReference>
<evidence type="ECO:0000256" key="1">
    <source>
        <dbReference type="SAM" id="Phobius"/>
    </source>
</evidence>
<proteinExistence type="predicted"/>
<gene>
    <name evidence="2" type="ORF">GON01_10850</name>
</gene>
<dbReference type="AlphaFoldDB" id="A0A6I4J1D6"/>
<evidence type="ECO:0000313" key="2">
    <source>
        <dbReference type="EMBL" id="MVO78429.1"/>
    </source>
</evidence>
<organism evidence="2 3">
    <name type="scientific">Sphingomonas horti</name>
    <dbReference type="NCBI Taxonomy" id="2682842"/>
    <lineage>
        <taxon>Bacteria</taxon>
        <taxon>Pseudomonadati</taxon>
        <taxon>Pseudomonadota</taxon>
        <taxon>Alphaproteobacteria</taxon>
        <taxon>Sphingomonadales</taxon>
        <taxon>Sphingomonadaceae</taxon>
        <taxon>Sphingomonas</taxon>
    </lineage>
</organism>
<comment type="caution">
    <text evidence="2">The sequence shown here is derived from an EMBL/GenBank/DDBJ whole genome shotgun (WGS) entry which is preliminary data.</text>
</comment>
<accession>A0A6I4J1D6</accession>
<protein>
    <submittedName>
        <fullName evidence="2">Uncharacterized protein</fullName>
    </submittedName>
</protein>
<keyword evidence="1" id="KW-0472">Membrane</keyword>
<evidence type="ECO:0000313" key="3">
    <source>
        <dbReference type="Proteomes" id="UP000441389"/>
    </source>
</evidence>
<sequence>MRLLKTWVYLLLVFALWAIIWAEAKILAEANGIRLGALPAFLIALPFLTWMMAIWKKRKAPTGDQVIAKLEAIASDTRLSDSVRQEAAGRLKELRAASSPAEI</sequence>
<feature type="transmembrane region" description="Helical" evidence="1">
    <location>
        <begin position="32"/>
        <end position="55"/>
    </location>
</feature>
<name>A0A6I4J1D6_9SPHN</name>
<keyword evidence="1" id="KW-0812">Transmembrane</keyword>
<keyword evidence="1" id="KW-1133">Transmembrane helix</keyword>
<reference evidence="2 3" key="1">
    <citation type="submission" date="2019-12" db="EMBL/GenBank/DDBJ databases">
        <authorList>
            <person name="Huq M.A."/>
        </authorList>
    </citation>
    <scope>NUCLEOTIDE SEQUENCE [LARGE SCALE GENOMIC DNA]</scope>
    <source>
        <strain evidence="2 3">MAH-20</strain>
    </source>
</reference>
<keyword evidence="3" id="KW-1185">Reference proteome</keyword>